<evidence type="ECO:0000313" key="2">
    <source>
        <dbReference type="Proteomes" id="UP000183653"/>
    </source>
</evidence>
<dbReference type="InterPro" id="IPR003063">
    <property type="entry name" value="Cloacn_immnty_fam"/>
</dbReference>
<evidence type="ECO:0000313" key="1">
    <source>
        <dbReference type="EMBL" id="SDU07910.1"/>
    </source>
</evidence>
<proteinExistence type="predicted"/>
<protein>
    <submittedName>
        <fullName evidence="1">Cloacin immunity protein</fullName>
    </submittedName>
</protein>
<dbReference type="SUPFAM" id="SSF54552">
    <property type="entry name" value="Colicin E3 immunity protein"/>
    <property type="match status" value="1"/>
</dbReference>
<dbReference type="GO" id="GO:0030153">
    <property type="term" value="P:bacteriocin immunity"/>
    <property type="evidence" value="ECO:0007669"/>
    <property type="project" value="InterPro"/>
</dbReference>
<dbReference type="PRINTS" id="PR01296">
    <property type="entry name" value="CLOACNIMMNTY"/>
</dbReference>
<keyword evidence="2" id="KW-1185">Reference proteome</keyword>
<dbReference type="Gene3D" id="3.10.50.20">
    <property type="entry name" value="Cloacin immunity protein"/>
    <property type="match status" value="1"/>
</dbReference>
<dbReference type="GO" id="GO:0015643">
    <property type="term" value="F:toxic substance binding"/>
    <property type="evidence" value="ECO:0007669"/>
    <property type="project" value="InterPro"/>
</dbReference>
<reference evidence="1 2" key="1">
    <citation type="submission" date="2016-10" db="EMBL/GenBank/DDBJ databases">
        <authorList>
            <person name="Varghese N."/>
            <person name="Submissions S."/>
        </authorList>
    </citation>
    <scope>NUCLEOTIDE SEQUENCE [LARGE SCALE GENOMIC DNA]</scope>
    <source>
        <strain evidence="1 2">BS2775</strain>
    </source>
</reference>
<accession>A0A1H2FKI6</accession>
<dbReference type="EMBL" id="LT629782">
    <property type="protein sequence ID" value="SDU07910.1"/>
    <property type="molecule type" value="Genomic_DNA"/>
</dbReference>
<gene>
    <name evidence="1" type="ORF">SAMN04490197_2634</name>
</gene>
<sequence length="95" mass="10952">MVMKIRLRWYEKHSNDLKADEYSADIEDSDSVFEALGLGGETAIYADVFDMLADWTTIIQPYFQHVIEPAHLDYQISFRHQGAWPPPPKQPKTGI</sequence>
<name>A0A1H2FKI6_9PSED</name>
<dbReference type="Proteomes" id="UP000183653">
    <property type="component" value="Chromosome I"/>
</dbReference>
<dbReference type="RefSeq" id="WP_057723987.1">
    <property type="nucleotide sequence ID" value="NZ_JYLM01000005.1"/>
</dbReference>
<dbReference type="AlphaFoldDB" id="A0A1H2FKI6"/>
<dbReference type="InterPro" id="IPR036528">
    <property type="entry name" value="Cloacn_immnty_sf"/>
</dbReference>
<dbReference type="Pfam" id="PF03513">
    <property type="entry name" value="Cloacin_immun"/>
    <property type="match status" value="1"/>
</dbReference>
<organism evidence="1 2">
    <name type="scientific">Pseudomonas orientalis</name>
    <dbReference type="NCBI Taxonomy" id="76758"/>
    <lineage>
        <taxon>Bacteria</taxon>
        <taxon>Pseudomonadati</taxon>
        <taxon>Pseudomonadota</taxon>
        <taxon>Gammaproteobacteria</taxon>
        <taxon>Pseudomonadales</taxon>
        <taxon>Pseudomonadaceae</taxon>
        <taxon>Pseudomonas</taxon>
    </lineage>
</organism>
<dbReference type="OrthoDB" id="7009318at2"/>